<keyword evidence="4 6" id="KW-1133">Transmembrane helix</keyword>
<dbReference type="InterPro" id="IPR020846">
    <property type="entry name" value="MFS_dom"/>
</dbReference>
<dbReference type="Gene3D" id="1.20.1250.20">
    <property type="entry name" value="MFS general substrate transporter like domains"/>
    <property type="match status" value="2"/>
</dbReference>
<dbReference type="PROSITE" id="PS50850">
    <property type="entry name" value="MFS"/>
    <property type="match status" value="1"/>
</dbReference>
<sequence length="472" mass="50822">MLTASTITEEEKWTNDQMAAANKKAKKASAQTPTAEPRRNWQHLAIAVLLIASNLFVGITFACIVPFFPIEANAKGLSTAQVGLIIGIFQLCSFFISPVFGKYLVVLRVHRAFISGLLFTSLCTIALGLSPCLPFGTPFFAGVLLLRVGQAIGNASYSTSSWALIGHLFPQRIVLFTGFMQVSYGLGYVLGPLLGSVLFEIGGFGLPLYSVGLSFTFVIVPSIVLLLFNRHSSIIENQSAIRSGAESDDKVPPRVLQLLAIPDLFLAITSMFLNSSCWYFYEPSLTTFMANFRLDWSASMMSGILIAITAAVYIASATIWTFLLQRYLSDQMRPMMLLISVGMVITMLLMGPSPLLGLPNLMVTTIAFALLGFVAGAAYVPVFKWCVDASNNGGFDGTSPAICGCISGFIQSALALSAFLATSVGGLSAQHLGLPWTATLVAAIQLAFIVVQIVYWLLMKNSARNNSIHSIA</sequence>
<feature type="transmembrane region" description="Helical" evidence="6">
    <location>
        <begin position="258"/>
        <end position="281"/>
    </location>
</feature>
<feature type="transmembrane region" description="Helical" evidence="6">
    <location>
        <begin position="335"/>
        <end position="355"/>
    </location>
</feature>
<evidence type="ECO:0000256" key="2">
    <source>
        <dbReference type="ARBA" id="ARBA00022448"/>
    </source>
</evidence>
<reference evidence="8 9" key="1">
    <citation type="submission" date="2024-10" db="EMBL/GenBank/DDBJ databases">
        <authorList>
            <person name="Kim D."/>
        </authorList>
    </citation>
    <scope>NUCLEOTIDE SEQUENCE [LARGE SCALE GENOMIC DNA]</scope>
    <source>
        <strain evidence="8">BH-2024</strain>
    </source>
</reference>
<keyword evidence="5 6" id="KW-0472">Membrane</keyword>
<comment type="caution">
    <text evidence="8">The sequence shown here is derived from an EMBL/GenBank/DDBJ whole genome shotgun (WGS) entry which is preliminary data.</text>
</comment>
<feature type="transmembrane region" description="Helical" evidence="6">
    <location>
        <begin position="301"/>
        <end position="323"/>
    </location>
</feature>
<feature type="transmembrane region" description="Helical" evidence="6">
    <location>
        <begin position="361"/>
        <end position="380"/>
    </location>
</feature>
<feature type="transmembrane region" description="Helical" evidence="6">
    <location>
        <begin position="401"/>
        <end position="424"/>
    </location>
</feature>
<feature type="transmembrane region" description="Helical" evidence="6">
    <location>
        <begin position="112"/>
        <end position="129"/>
    </location>
</feature>
<evidence type="ECO:0000313" key="9">
    <source>
        <dbReference type="Proteomes" id="UP001620626"/>
    </source>
</evidence>
<evidence type="ECO:0000313" key="8">
    <source>
        <dbReference type="EMBL" id="KAL3097336.1"/>
    </source>
</evidence>
<evidence type="ECO:0000256" key="3">
    <source>
        <dbReference type="ARBA" id="ARBA00022692"/>
    </source>
</evidence>
<evidence type="ECO:0000256" key="6">
    <source>
        <dbReference type="SAM" id="Phobius"/>
    </source>
</evidence>
<feature type="transmembrane region" description="Helical" evidence="6">
    <location>
        <begin position="206"/>
        <end position="228"/>
    </location>
</feature>
<feature type="transmembrane region" description="Helical" evidence="6">
    <location>
        <begin position="44"/>
        <end position="68"/>
    </location>
</feature>
<comment type="subcellular location">
    <subcellularLocation>
        <location evidence="1">Membrane</location>
        <topology evidence="1">Multi-pass membrane protein</topology>
    </subcellularLocation>
</comment>
<organism evidence="8 9">
    <name type="scientific">Heterodera trifolii</name>
    <dbReference type="NCBI Taxonomy" id="157864"/>
    <lineage>
        <taxon>Eukaryota</taxon>
        <taxon>Metazoa</taxon>
        <taxon>Ecdysozoa</taxon>
        <taxon>Nematoda</taxon>
        <taxon>Chromadorea</taxon>
        <taxon>Rhabditida</taxon>
        <taxon>Tylenchina</taxon>
        <taxon>Tylenchomorpha</taxon>
        <taxon>Tylenchoidea</taxon>
        <taxon>Heteroderidae</taxon>
        <taxon>Heteroderinae</taxon>
        <taxon>Heterodera</taxon>
    </lineage>
</organism>
<dbReference type="InterPro" id="IPR050930">
    <property type="entry name" value="MFS_Vesicular_Transporter"/>
</dbReference>
<feature type="transmembrane region" description="Helical" evidence="6">
    <location>
        <begin position="436"/>
        <end position="458"/>
    </location>
</feature>
<dbReference type="SUPFAM" id="SSF103473">
    <property type="entry name" value="MFS general substrate transporter"/>
    <property type="match status" value="1"/>
</dbReference>
<evidence type="ECO:0000256" key="5">
    <source>
        <dbReference type="ARBA" id="ARBA00023136"/>
    </source>
</evidence>
<dbReference type="GO" id="GO:0016020">
    <property type="term" value="C:membrane"/>
    <property type="evidence" value="ECO:0007669"/>
    <property type="project" value="UniProtKB-SubCell"/>
</dbReference>
<gene>
    <name evidence="8" type="ORF">niasHT_021298</name>
</gene>
<dbReference type="PANTHER" id="PTHR23506">
    <property type="entry name" value="GH10249P"/>
    <property type="match status" value="1"/>
</dbReference>
<feature type="domain" description="Major facilitator superfamily (MFS) profile" evidence="7">
    <location>
        <begin position="46"/>
        <end position="464"/>
    </location>
</feature>
<keyword evidence="9" id="KW-1185">Reference proteome</keyword>
<dbReference type="Proteomes" id="UP001620626">
    <property type="component" value="Unassembled WGS sequence"/>
</dbReference>
<keyword evidence="3 6" id="KW-0812">Transmembrane</keyword>
<dbReference type="PANTHER" id="PTHR23506:SF26">
    <property type="entry name" value="MFS-TYPE TRANSPORTER SLC18B1"/>
    <property type="match status" value="1"/>
</dbReference>
<evidence type="ECO:0000256" key="4">
    <source>
        <dbReference type="ARBA" id="ARBA00022989"/>
    </source>
</evidence>
<evidence type="ECO:0000256" key="1">
    <source>
        <dbReference type="ARBA" id="ARBA00004141"/>
    </source>
</evidence>
<keyword evidence="2" id="KW-0813">Transport</keyword>
<dbReference type="Pfam" id="PF07690">
    <property type="entry name" value="MFS_1"/>
    <property type="match status" value="1"/>
</dbReference>
<dbReference type="EMBL" id="JBICBT010000841">
    <property type="protein sequence ID" value="KAL3097336.1"/>
    <property type="molecule type" value="Genomic_DNA"/>
</dbReference>
<dbReference type="InterPro" id="IPR011701">
    <property type="entry name" value="MFS"/>
</dbReference>
<feature type="transmembrane region" description="Helical" evidence="6">
    <location>
        <begin position="80"/>
        <end position="100"/>
    </location>
</feature>
<dbReference type="InterPro" id="IPR036259">
    <property type="entry name" value="MFS_trans_sf"/>
</dbReference>
<protein>
    <recommendedName>
        <fullName evidence="7">Major facilitator superfamily (MFS) profile domain-containing protein</fullName>
    </recommendedName>
</protein>
<dbReference type="AlphaFoldDB" id="A0ABD2K365"/>
<proteinExistence type="predicted"/>
<name>A0ABD2K365_9BILA</name>
<evidence type="ECO:0000259" key="7">
    <source>
        <dbReference type="PROSITE" id="PS50850"/>
    </source>
</evidence>
<feature type="transmembrane region" description="Helical" evidence="6">
    <location>
        <begin position="173"/>
        <end position="194"/>
    </location>
</feature>
<accession>A0ABD2K365</accession>